<feature type="coiled-coil region" evidence="1">
    <location>
        <begin position="348"/>
        <end position="396"/>
    </location>
</feature>
<evidence type="ECO:0000256" key="2">
    <source>
        <dbReference type="SAM" id="MobiDB-lite"/>
    </source>
</evidence>
<reference evidence="3" key="1">
    <citation type="submission" date="2020-11" db="EMBL/GenBank/DDBJ databases">
        <title>Kefir isolates.</title>
        <authorList>
            <person name="Marcisauskas S."/>
            <person name="Kim Y."/>
            <person name="Blasche S."/>
        </authorList>
    </citation>
    <scope>NUCLEOTIDE SEQUENCE</scope>
    <source>
        <strain evidence="3">Olga-1</strain>
    </source>
</reference>
<evidence type="ECO:0000313" key="3">
    <source>
        <dbReference type="EMBL" id="KAG0688750.1"/>
    </source>
</evidence>
<proteinExistence type="predicted"/>
<accession>A0A9P6WKH6</accession>
<organism evidence="3 4">
    <name type="scientific">Pichia californica</name>
    <dbReference type="NCBI Taxonomy" id="460514"/>
    <lineage>
        <taxon>Eukaryota</taxon>
        <taxon>Fungi</taxon>
        <taxon>Dikarya</taxon>
        <taxon>Ascomycota</taxon>
        <taxon>Saccharomycotina</taxon>
        <taxon>Pichiomycetes</taxon>
        <taxon>Pichiales</taxon>
        <taxon>Pichiaceae</taxon>
        <taxon>Pichia</taxon>
    </lineage>
</organism>
<evidence type="ECO:0000256" key="1">
    <source>
        <dbReference type="SAM" id="Coils"/>
    </source>
</evidence>
<comment type="caution">
    <text evidence="3">The sequence shown here is derived from an EMBL/GenBank/DDBJ whole genome shotgun (WGS) entry which is preliminary data.</text>
</comment>
<keyword evidence="4" id="KW-1185">Reference proteome</keyword>
<feature type="region of interest" description="Disordered" evidence="2">
    <location>
        <begin position="100"/>
        <end position="138"/>
    </location>
</feature>
<keyword evidence="1" id="KW-0175">Coiled coil</keyword>
<evidence type="ECO:0000313" key="4">
    <source>
        <dbReference type="Proteomes" id="UP000697127"/>
    </source>
</evidence>
<dbReference type="EMBL" id="PUHW01000125">
    <property type="protein sequence ID" value="KAG0688750.1"/>
    <property type="molecule type" value="Genomic_DNA"/>
</dbReference>
<dbReference type="AlphaFoldDB" id="A0A9P6WKH6"/>
<protein>
    <submittedName>
        <fullName evidence="3">PAX-interacting protein 1</fullName>
    </submittedName>
</protein>
<feature type="compositionally biased region" description="Low complexity" evidence="2">
    <location>
        <begin position="110"/>
        <end position="121"/>
    </location>
</feature>
<sequence>MSHILSHEVVELDSLLAAANSIPAQISHQQNQDLLFSDIEKQMNLSASQFTTSAHPSSNEINSENFFKVDSIPELQLGSHLQSQQQLQMVSHLQSQQQFQTTKMLRQQRQHQIQRQQQPQKQSPPSPPQQQHQQQQQVVYKLAENVPMDTTALCDYMNSELSTRSSSTERSHGILSYDSSPESNFPYTPIDSLESCTTDSTIETDLMKTLKTELLNTESLNNTVLENSKISNSEKFRLSDDLLDKQIEQIISAPINVQIDSIYSSNDGQNNQSLVTKQEQMTQQQIQRDQYQTNTLKRTIENSNNTVSYKNKKARIDENQSSDFIQENKILKCFSILRTNYLSLCTSYNEILDKLSDVETENKSLLKKIEDKENEKEEWKANKDRLYLEREDMKAMLDGLLHEVTILRRRERQSRKCSTIGEMMLTKDERN</sequence>
<dbReference type="Proteomes" id="UP000697127">
    <property type="component" value="Unassembled WGS sequence"/>
</dbReference>
<gene>
    <name evidence="3" type="primary">PAXIP1</name>
    <name evidence="3" type="ORF">C6P40_000558</name>
</gene>
<name>A0A9P6WKH6_9ASCO</name>